<dbReference type="GO" id="GO:0003676">
    <property type="term" value="F:nucleic acid binding"/>
    <property type="evidence" value="ECO:0007669"/>
    <property type="project" value="InterPro"/>
</dbReference>
<evidence type="ECO:0000313" key="2">
    <source>
        <dbReference type="EMBL" id="GFY35179.1"/>
    </source>
</evidence>
<reference evidence="2" key="1">
    <citation type="submission" date="2020-08" db="EMBL/GenBank/DDBJ databases">
        <title>Multicomponent nature underlies the extraordinary mechanical properties of spider dragline silk.</title>
        <authorList>
            <person name="Kono N."/>
            <person name="Nakamura H."/>
            <person name="Mori M."/>
            <person name="Yoshida Y."/>
            <person name="Ohtoshi R."/>
            <person name="Malay A.D."/>
            <person name="Moran D.A.P."/>
            <person name="Tomita M."/>
            <person name="Numata K."/>
            <person name="Arakawa K."/>
        </authorList>
    </citation>
    <scope>NUCLEOTIDE SEQUENCE</scope>
</reference>
<gene>
    <name evidence="2" type="primary">tc1a_295</name>
    <name evidence="2" type="ORF">TNCV_5045531</name>
</gene>
<comment type="caution">
    <text evidence="2">The sequence shown here is derived from an EMBL/GenBank/DDBJ whole genome shotgun (WGS) entry which is preliminary data.</text>
</comment>
<proteinExistence type="predicted"/>
<dbReference type="Gene3D" id="3.30.420.10">
    <property type="entry name" value="Ribonuclease H-like superfamily/Ribonuclease H"/>
    <property type="match status" value="1"/>
</dbReference>
<protein>
    <submittedName>
        <fullName evidence="2">Transposable element Tc1 transposase</fullName>
    </submittedName>
</protein>
<accession>A0A8X7BM14</accession>
<keyword evidence="1" id="KW-1133">Transmembrane helix</keyword>
<keyword evidence="1" id="KW-0812">Transmembrane</keyword>
<dbReference type="EMBL" id="BMAU01021430">
    <property type="protein sequence ID" value="GFY35179.1"/>
    <property type="molecule type" value="Genomic_DNA"/>
</dbReference>
<sequence>MVWAGITLDGHPQLYVFARDTVTAVRYRDEVLVLYVCLFMGAVALDFILMDGNPRHIELIWSTNFWKVRIFTGWNWPIRSPDLISIEQAWNSLGRAMLTCNSPPKTIQGLKTELLNEWD</sequence>
<dbReference type="AlphaFoldDB" id="A0A8X7BM14"/>
<dbReference type="Proteomes" id="UP000887159">
    <property type="component" value="Unassembled WGS sequence"/>
</dbReference>
<feature type="transmembrane region" description="Helical" evidence="1">
    <location>
        <begin position="32"/>
        <end position="49"/>
    </location>
</feature>
<name>A0A8X7BM14_TRICX</name>
<evidence type="ECO:0000256" key="1">
    <source>
        <dbReference type="SAM" id="Phobius"/>
    </source>
</evidence>
<dbReference type="InterPro" id="IPR036397">
    <property type="entry name" value="RNaseH_sf"/>
</dbReference>
<keyword evidence="1" id="KW-0472">Membrane</keyword>
<keyword evidence="3" id="KW-1185">Reference proteome</keyword>
<organism evidence="2 3">
    <name type="scientific">Trichonephila clavipes</name>
    <name type="common">Golden silk orbweaver</name>
    <name type="synonym">Nephila clavipes</name>
    <dbReference type="NCBI Taxonomy" id="2585209"/>
    <lineage>
        <taxon>Eukaryota</taxon>
        <taxon>Metazoa</taxon>
        <taxon>Ecdysozoa</taxon>
        <taxon>Arthropoda</taxon>
        <taxon>Chelicerata</taxon>
        <taxon>Arachnida</taxon>
        <taxon>Araneae</taxon>
        <taxon>Araneomorphae</taxon>
        <taxon>Entelegynae</taxon>
        <taxon>Araneoidea</taxon>
        <taxon>Nephilidae</taxon>
        <taxon>Trichonephila</taxon>
    </lineage>
</organism>
<evidence type="ECO:0000313" key="3">
    <source>
        <dbReference type="Proteomes" id="UP000887159"/>
    </source>
</evidence>